<proteinExistence type="predicted"/>
<evidence type="ECO:0000313" key="1">
    <source>
        <dbReference type="EMBL" id="KAH1165127.1"/>
    </source>
</evidence>
<name>A0A9D3WNP2_9SAUR</name>
<accession>A0A9D3WNP2</accession>
<dbReference type="AlphaFoldDB" id="A0A9D3WNP2"/>
<protein>
    <submittedName>
        <fullName evidence="1">Uncharacterized protein</fullName>
    </submittedName>
</protein>
<organism evidence="1 2">
    <name type="scientific">Mauremys mutica</name>
    <name type="common">yellowpond turtle</name>
    <dbReference type="NCBI Taxonomy" id="74926"/>
    <lineage>
        <taxon>Eukaryota</taxon>
        <taxon>Metazoa</taxon>
        <taxon>Chordata</taxon>
        <taxon>Craniata</taxon>
        <taxon>Vertebrata</taxon>
        <taxon>Euteleostomi</taxon>
        <taxon>Archelosauria</taxon>
        <taxon>Testudinata</taxon>
        <taxon>Testudines</taxon>
        <taxon>Cryptodira</taxon>
        <taxon>Durocryptodira</taxon>
        <taxon>Testudinoidea</taxon>
        <taxon>Geoemydidae</taxon>
        <taxon>Geoemydinae</taxon>
        <taxon>Mauremys</taxon>
    </lineage>
</organism>
<reference evidence="1" key="1">
    <citation type="submission" date="2021-09" db="EMBL/GenBank/DDBJ databases">
        <title>The genome of Mauremys mutica provides insights into the evolution of semi-aquatic lifestyle.</title>
        <authorList>
            <person name="Gong S."/>
            <person name="Gao Y."/>
        </authorList>
    </citation>
    <scope>NUCLEOTIDE SEQUENCE</scope>
    <source>
        <strain evidence="1">MM-2020</strain>
        <tissue evidence="1">Muscle</tissue>
    </source>
</reference>
<evidence type="ECO:0000313" key="2">
    <source>
        <dbReference type="Proteomes" id="UP000827986"/>
    </source>
</evidence>
<dbReference type="EMBL" id="JAHDVG010000488">
    <property type="protein sequence ID" value="KAH1165127.1"/>
    <property type="molecule type" value="Genomic_DNA"/>
</dbReference>
<dbReference type="Proteomes" id="UP000827986">
    <property type="component" value="Unassembled WGS sequence"/>
</dbReference>
<sequence length="191" mass="22292">MFCQRSPQGLGLTLNLLHKNSTKVEPLYQCKFLHTTLSRKGLEEFFDDPKNWGETVVKSDFIYSHMNHGNKVQFQRVANTLVPEQKIQQEEILLLATCETFHQTQNRTTFEKTSKDEKLRKKETVPFTKEIPSPCCTITKLISSWKRDATYILGLNYVIVQHEREEYQENTFHYKARAVAAASQFMLKWAA</sequence>
<gene>
    <name evidence="1" type="ORF">KIL84_022686</name>
</gene>
<comment type="caution">
    <text evidence="1">The sequence shown here is derived from an EMBL/GenBank/DDBJ whole genome shotgun (WGS) entry which is preliminary data.</text>
</comment>
<keyword evidence="2" id="KW-1185">Reference proteome</keyword>